<organism evidence="1 2">
    <name type="scientific">Stylosanthes scabra</name>
    <dbReference type="NCBI Taxonomy" id="79078"/>
    <lineage>
        <taxon>Eukaryota</taxon>
        <taxon>Viridiplantae</taxon>
        <taxon>Streptophyta</taxon>
        <taxon>Embryophyta</taxon>
        <taxon>Tracheophyta</taxon>
        <taxon>Spermatophyta</taxon>
        <taxon>Magnoliopsida</taxon>
        <taxon>eudicotyledons</taxon>
        <taxon>Gunneridae</taxon>
        <taxon>Pentapetalae</taxon>
        <taxon>rosids</taxon>
        <taxon>fabids</taxon>
        <taxon>Fabales</taxon>
        <taxon>Fabaceae</taxon>
        <taxon>Papilionoideae</taxon>
        <taxon>50 kb inversion clade</taxon>
        <taxon>dalbergioids sensu lato</taxon>
        <taxon>Dalbergieae</taxon>
        <taxon>Pterocarpus clade</taxon>
        <taxon>Stylosanthes</taxon>
    </lineage>
</organism>
<proteinExistence type="predicted"/>
<evidence type="ECO:0000313" key="2">
    <source>
        <dbReference type="Proteomes" id="UP001341840"/>
    </source>
</evidence>
<protein>
    <submittedName>
        <fullName evidence="1">Uncharacterized protein</fullName>
    </submittedName>
</protein>
<gene>
    <name evidence="1" type="ORF">PIB30_014813</name>
</gene>
<dbReference type="EMBL" id="JASCZI010000040">
    <property type="protein sequence ID" value="MED6107518.1"/>
    <property type="molecule type" value="Genomic_DNA"/>
</dbReference>
<evidence type="ECO:0000313" key="1">
    <source>
        <dbReference type="EMBL" id="MED6107518.1"/>
    </source>
</evidence>
<name>A0ABU6Q7S0_9FABA</name>
<accession>A0ABU6Q7S0</accession>
<dbReference type="Proteomes" id="UP001341840">
    <property type="component" value="Unassembled WGS sequence"/>
</dbReference>
<comment type="caution">
    <text evidence="1">The sequence shown here is derived from an EMBL/GenBank/DDBJ whole genome shotgun (WGS) entry which is preliminary data.</text>
</comment>
<reference evidence="1 2" key="1">
    <citation type="journal article" date="2023" name="Plants (Basel)">
        <title>Bridging the Gap: Combining Genomics and Transcriptomics Approaches to Understand Stylosanthes scabra, an Orphan Legume from the Brazilian Caatinga.</title>
        <authorList>
            <person name="Ferreira-Neto J.R.C."/>
            <person name="da Silva M.D."/>
            <person name="Binneck E."/>
            <person name="de Melo N.F."/>
            <person name="da Silva R.H."/>
            <person name="de Melo A.L.T.M."/>
            <person name="Pandolfi V."/>
            <person name="Bustamante F.O."/>
            <person name="Brasileiro-Vidal A.C."/>
            <person name="Benko-Iseppon A.M."/>
        </authorList>
    </citation>
    <scope>NUCLEOTIDE SEQUENCE [LARGE SCALE GENOMIC DNA]</scope>
    <source>
        <tissue evidence="1">Leaves</tissue>
    </source>
</reference>
<keyword evidence="2" id="KW-1185">Reference proteome</keyword>
<sequence length="175" mass="20578">MPQKQKTLSEEVRMKYGKPREEPCPQQHHHHINQHLAQTTGRLHILWEVRDTCIINQTHAKSGQKLIMQNEDGSTYFVELADDLPLHKEEEDAQWLLPMEPDKWELNLVSNSNRSLSQKREREVINNLYYDESKQSVNLEHDDETEFGGKIKKRKTELNLIMTEEAGLHKPHPEP</sequence>